<protein>
    <recommendedName>
        <fullName evidence="2">histidine kinase</fullName>
        <ecNumber evidence="2">2.7.13.3</ecNumber>
    </recommendedName>
</protein>
<feature type="transmembrane region" description="Helical" evidence="7">
    <location>
        <begin position="191"/>
        <end position="214"/>
    </location>
</feature>
<dbReference type="PANTHER" id="PTHR43711:SF31">
    <property type="entry name" value="HISTIDINE KINASE"/>
    <property type="match status" value="1"/>
</dbReference>
<dbReference type="GO" id="GO:0000155">
    <property type="term" value="F:phosphorelay sensor kinase activity"/>
    <property type="evidence" value="ECO:0007669"/>
    <property type="project" value="InterPro"/>
</dbReference>
<keyword evidence="7" id="KW-0472">Membrane</keyword>
<dbReference type="Pfam" id="PF02518">
    <property type="entry name" value="HATPase_c"/>
    <property type="match status" value="1"/>
</dbReference>
<comment type="catalytic activity">
    <reaction evidence="1">
        <text>ATP + protein L-histidine = ADP + protein N-phospho-L-histidine.</text>
        <dbReference type="EC" id="2.7.13.3"/>
    </reaction>
</comment>
<dbReference type="Gene3D" id="1.10.287.130">
    <property type="match status" value="1"/>
</dbReference>
<dbReference type="InterPro" id="IPR003661">
    <property type="entry name" value="HisK_dim/P_dom"/>
</dbReference>
<keyword evidence="4" id="KW-0808">Transferase</keyword>
<dbReference type="Gene3D" id="3.30.565.10">
    <property type="entry name" value="Histidine kinase-like ATPase, C-terminal domain"/>
    <property type="match status" value="1"/>
</dbReference>
<keyword evidence="9" id="KW-0614">Plasmid</keyword>
<feature type="transmembrane region" description="Helical" evidence="7">
    <location>
        <begin position="16"/>
        <end position="37"/>
    </location>
</feature>
<dbReference type="InterPro" id="IPR003594">
    <property type="entry name" value="HATPase_dom"/>
</dbReference>
<dbReference type="FunFam" id="3.30.565.10:FF:000006">
    <property type="entry name" value="Sensor histidine kinase WalK"/>
    <property type="match status" value="1"/>
</dbReference>
<dbReference type="Pfam" id="PF00512">
    <property type="entry name" value="HisKA"/>
    <property type="match status" value="1"/>
</dbReference>
<dbReference type="InterPro" id="IPR036890">
    <property type="entry name" value="HATPase_C_sf"/>
</dbReference>
<dbReference type="SMART" id="SM00388">
    <property type="entry name" value="HisKA"/>
    <property type="match status" value="1"/>
</dbReference>
<dbReference type="CDD" id="cd00082">
    <property type="entry name" value="HisKA"/>
    <property type="match status" value="1"/>
</dbReference>
<accession>A0AAX3LUH3</accession>
<dbReference type="InterPro" id="IPR005467">
    <property type="entry name" value="His_kinase_dom"/>
</dbReference>
<evidence type="ECO:0000256" key="3">
    <source>
        <dbReference type="ARBA" id="ARBA00022553"/>
    </source>
</evidence>
<dbReference type="SUPFAM" id="SSF47384">
    <property type="entry name" value="Homodimeric domain of signal transducing histidine kinase"/>
    <property type="match status" value="1"/>
</dbReference>
<evidence type="ECO:0000256" key="5">
    <source>
        <dbReference type="ARBA" id="ARBA00022777"/>
    </source>
</evidence>
<keyword evidence="7" id="KW-1133">Transmembrane helix</keyword>
<keyword evidence="6" id="KW-0902">Two-component regulatory system</keyword>
<dbReference type="SUPFAM" id="SSF55874">
    <property type="entry name" value="ATPase domain of HSP90 chaperone/DNA topoisomerase II/histidine kinase"/>
    <property type="match status" value="1"/>
</dbReference>
<dbReference type="InterPro" id="IPR036097">
    <property type="entry name" value="HisK_dim/P_sf"/>
</dbReference>
<dbReference type="PRINTS" id="PR00344">
    <property type="entry name" value="BCTRLSENSOR"/>
</dbReference>
<dbReference type="AlphaFoldDB" id="A0AAX3LUH3"/>
<geneLocation type="plasmid" evidence="9 10">
    <name>unnamed1</name>
</geneLocation>
<dbReference type="PANTHER" id="PTHR43711">
    <property type="entry name" value="TWO-COMPONENT HISTIDINE KINASE"/>
    <property type="match status" value="1"/>
</dbReference>
<evidence type="ECO:0000256" key="7">
    <source>
        <dbReference type="SAM" id="Phobius"/>
    </source>
</evidence>
<evidence type="ECO:0000256" key="6">
    <source>
        <dbReference type="ARBA" id="ARBA00023012"/>
    </source>
</evidence>
<evidence type="ECO:0000256" key="4">
    <source>
        <dbReference type="ARBA" id="ARBA00022679"/>
    </source>
</evidence>
<gene>
    <name evidence="9" type="ORF">PL336_16830</name>
</gene>
<keyword evidence="5 9" id="KW-0418">Kinase</keyword>
<dbReference type="PROSITE" id="PS50109">
    <property type="entry name" value="HIS_KIN"/>
    <property type="match status" value="1"/>
</dbReference>
<keyword evidence="7" id="KW-0812">Transmembrane</keyword>
<sequence length="472" mass="51325">MAAQNYSYRVNGKSRIIRAVLLVVFVGAVLFGIGVVYKLSDRVDNIQTAEQSDPLWIGSQLQFEVLRLEKELSEVVLGLRPPTDVALRFNIAWSRITILQEGKLARLLKSFGIDQTVLSDLEQTFQTVEPDIAEFTSQELTNDAARQKAAKILAELEGYDIALRNLLVALAQAKNSTLSEFRTGLLSLSHVIAYLGTTLLILFGIFVSLLLLELRAAKKRESKMRILAEEATSAARLKMNFMSVVSHELRTPLTSLLGGLSLLKARVGTTLKDPAALKLLDVADRNGNRLLTLVNDILDAQALSEGKVSVKRETVDLNDVVTTAVENCQVYAEKLGVSYAVHIPQDPMIALTDGARVTQILNNLISNAAKFTSAGDVVEVRLTRVSDKARIEVTDHGIGIPADLQPDIFTPFHQINPGTTGGNKSSGLGLSITKQLIDLLGGKVGFTSVEGDGSVFWIELDLLSQSHLAKSA</sequence>
<evidence type="ECO:0000313" key="10">
    <source>
        <dbReference type="Proteomes" id="UP001210770"/>
    </source>
</evidence>
<dbReference type="RefSeq" id="WP_271690057.1">
    <property type="nucleotide sequence ID" value="NZ_CP116424.1"/>
</dbReference>
<name>A0AAX3LUH3_9RHOB</name>
<keyword evidence="3" id="KW-0597">Phosphoprotein</keyword>
<dbReference type="EMBL" id="CP116424">
    <property type="protein sequence ID" value="WCE71921.1"/>
    <property type="molecule type" value="Genomic_DNA"/>
</dbReference>
<evidence type="ECO:0000313" key="9">
    <source>
        <dbReference type="EMBL" id="WCE71921.1"/>
    </source>
</evidence>
<dbReference type="Proteomes" id="UP001210770">
    <property type="component" value="Plasmid unnamed1"/>
</dbReference>
<organism evidence="9 10">
    <name type="scientific">Sulfitobacter faviae</name>
    <dbReference type="NCBI Taxonomy" id="1775881"/>
    <lineage>
        <taxon>Bacteria</taxon>
        <taxon>Pseudomonadati</taxon>
        <taxon>Pseudomonadota</taxon>
        <taxon>Alphaproteobacteria</taxon>
        <taxon>Rhodobacterales</taxon>
        <taxon>Roseobacteraceae</taxon>
        <taxon>Sulfitobacter</taxon>
    </lineage>
</organism>
<dbReference type="InterPro" id="IPR050736">
    <property type="entry name" value="Sensor_HK_Regulatory"/>
</dbReference>
<feature type="domain" description="Histidine kinase" evidence="8">
    <location>
        <begin position="244"/>
        <end position="464"/>
    </location>
</feature>
<dbReference type="EC" id="2.7.13.3" evidence="2"/>
<dbReference type="InterPro" id="IPR004358">
    <property type="entry name" value="Sig_transdc_His_kin-like_C"/>
</dbReference>
<reference evidence="9" key="1">
    <citation type="submission" date="2023-01" db="EMBL/GenBank/DDBJ databases">
        <title>Comparative genomic analysis of cold water coral derived Sulfitobacter faviae: insights into their metabolism and habitat adaptation.</title>
        <authorList>
            <person name="Guo Y."/>
            <person name="Lin S."/>
            <person name="Huang Z."/>
            <person name="Tang K."/>
            <person name="Wang X."/>
        </authorList>
    </citation>
    <scope>NUCLEOTIDE SEQUENCE</scope>
    <source>
        <strain evidence="9">SCSIO W_1865</strain>
        <plasmid evidence="9">unnamed1</plasmid>
    </source>
</reference>
<evidence type="ECO:0000256" key="1">
    <source>
        <dbReference type="ARBA" id="ARBA00000085"/>
    </source>
</evidence>
<dbReference type="SMART" id="SM00387">
    <property type="entry name" value="HATPase_c"/>
    <property type="match status" value="1"/>
</dbReference>
<evidence type="ECO:0000256" key="2">
    <source>
        <dbReference type="ARBA" id="ARBA00012438"/>
    </source>
</evidence>
<evidence type="ECO:0000259" key="8">
    <source>
        <dbReference type="PROSITE" id="PS50109"/>
    </source>
</evidence>
<proteinExistence type="predicted"/>